<name>A0A4U5TRF2_9FLAO</name>
<dbReference type="Pfam" id="PF01497">
    <property type="entry name" value="Peripla_BP_2"/>
    <property type="match status" value="1"/>
</dbReference>
<organism evidence="2 3">
    <name type="scientific">Mesohalobacter halotolerans</name>
    <dbReference type="NCBI Taxonomy" id="1883405"/>
    <lineage>
        <taxon>Bacteria</taxon>
        <taxon>Pseudomonadati</taxon>
        <taxon>Bacteroidota</taxon>
        <taxon>Flavobacteriia</taxon>
        <taxon>Flavobacteriales</taxon>
        <taxon>Flavobacteriaceae</taxon>
        <taxon>Mesohalobacter</taxon>
    </lineage>
</organism>
<reference evidence="2 3" key="1">
    <citation type="submission" date="2019-04" db="EMBL/GenBank/DDBJ databases">
        <title>Psychroflexus halotolerans sp. nov., isolated from a marine solar saltern.</title>
        <authorList>
            <person name="Feng X."/>
        </authorList>
    </citation>
    <scope>NUCLEOTIDE SEQUENCE [LARGE SCALE GENOMIC DNA]</scope>
    <source>
        <strain evidence="2 3">WDS2C27</strain>
    </source>
</reference>
<protein>
    <submittedName>
        <fullName evidence="2">ABC transporter substrate-binding protein</fullName>
    </submittedName>
</protein>
<dbReference type="Proteomes" id="UP000306552">
    <property type="component" value="Unassembled WGS sequence"/>
</dbReference>
<dbReference type="InterPro" id="IPR050902">
    <property type="entry name" value="ABC_Transporter_SBP"/>
</dbReference>
<dbReference type="EMBL" id="SWMU01000002">
    <property type="protein sequence ID" value="TKS56829.1"/>
    <property type="molecule type" value="Genomic_DNA"/>
</dbReference>
<keyword evidence="3" id="KW-1185">Reference proteome</keyword>
<dbReference type="GO" id="GO:0071281">
    <property type="term" value="P:cellular response to iron ion"/>
    <property type="evidence" value="ECO:0007669"/>
    <property type="project" value="TreeGrafter"/>
</dbReference>
<dbReference type="OrthoDB" id="9812528at2"/>
<dbReference type="SUPFAM" id="SSF53807">
    <property type="entry name" value="Helical backbone' metal receptor"/>
    <property type="match status" value="1"/>
</dbReference>
<feature type="domain" description="Fe/B12 periplasmic-binding" evidence="1">
    <location>
        <begin position="96"/>
        <end position="368"/>
    </location>
</feature>
<gene>
    <name evidence="2" type="ORF">FCN74_05445</name>
</gene>
<dbReference type="AlphaFoldDB" id="A0A4U5TRF2"/>
<sequence>MRSLSILGFIMLMWSCADTLEKPKPSASEKKQAPRTFKIDYAQGFEVQNFEGYKILSITEAWPNADKTFTYLLQESEDIDISGMGYDYKIKVPIERLVVTSTTHIPALEALGILDHLVGFPNTNYISSNQARALIEQGQIKNVGQDQNLNTEVLLSLKPDVVVSFAVKGQNKSVESIKNANIPVLYNADWVESHPLGKAEWIKFFGLLFDKNDKAQQIFNTIKDEYEKAKALASKSQTKPSVISGALWKDQWYLPGGESWQAQLIADAHAEYLYADTNTSGSLSLSFERVLNDSQDAEYWIAPAQYTSYQQMLDQQKHYKKFKAFQNKNIYTFAKTKGQTGGVLYYELAPQRPDWVLKDLIHIFHPKLLNTYEPQFFKPLD</sequence>
<dbReference type="Gene3D" id="3.40.50.1980">
    <property type="entry name" value="Nitrogenase molybdenum iron protein domain"/>
    <property type="match status" value="2"/>
</dbReference>
<accession>A0A4U5TRF2</accession>
<dbReference type="PANTHER" id="PTHR30535:SF34">
    <property type="entry name" value="MOLYBDATE-BINDING PROTEIN MOLA"/>
    <property type="match status" value="1"/>
</dbReference>
<comment type="caution">
    <text evidence="2">The sequence shown here is derived from an EMBL/GenBank/DDBJ whole genome shotgun (WGS) entry which is preliminary data.</text>
</comment>
<dbReference type="PROSITE" id="PS50983">
    <property type="entry name" value="FE_B12_PBP"/>
    <property type="match status" value="1"/>
</dbReference>
<evidence type="ECO:0000313" key="2">
    <source>
        <dbReference type="EMBL" id="TKS56829.1"/>
    </source>
</evidence>
<evidence type="ECO:0000313" key="3">
    <source>
        <dbReference type="Proteomes" id="UP000306552"/>
    </source>
</evidence>
<dbReference type="PANTHER" id="PTHR30535">
    <property type="entry name" value="VITAMIN B12-BINDING PROTEIN"/>
    <property type="match status" value="1"/>
</dbReference>
<evidence type="ECO:0000259" key="1">
    <source>
        <dbReference type="PROSITE" id="PS50983"/>
    </source>
</evidence>
<proteinExistence type="predicted"/>
<dbReference type="InterPro" id="IPR002491">
    <property type="entry name" value="ABC_transptr_periplasmic_BD"/>
</dbReference>